<name>A0A3A6TT51_9GAMM</name>
<sequence>MDNLKLKTIEYFAAKPHDDPKASVFLKSQYKGVQTILASSISYESLSSALELLDKFISHVATDAIMDLVSCWERLHSSSIELEQNTEHFSKYRNKESLCSAIIQLLGRLRYIEQDRVVPILFSFWKADKAQHNKIQHVIKEIAEFNLYAFETIGLEPQIKLLAFIRQLNEREKINLFPLIIESLSNFLATDIEGHRWEYQHVVMQAMPIPNTTELKSLRKNTISTLFQIFQLTNNTQQKKELVQAMHKACRTWNRHPLSEEIKQFIEENTIEVLEFWAKQISSESMELIQKLEHDAYWIFYHASNDAVKESALTVKAAIDRCDEYQIYRDLVGFEGIFGDWEKGENYREVVKNHRNIRHTRIDKHISNINEENLCKWIDRIESYLQTDSNDLATFPELYRFTEIVTKKYPSQVLNELKKRDRLKQIAVPIFKGIWASTINTSFIQQLKEWIGQSLYLSEIASTISLVNNPKFDLLDVLLDKLILQNEINGLNRFLRLFGKSALSLSNEEVCQLFQKAFTYLNNKQNCTWTYHFWSDDTKETPLKLLTEANQKLVIENLALVDTLNYQIESILTQVVQDNITDILYFFEQRLALKELRLKSPSENYYETIPHSLSMINKPLSQDPKKLIQFIKRHQDSFSGLKKTGVISLFKKCFSPYESKLNKVIFDNLNPLDKGDFKLILDIASCYEGNSAILPLIRDLLINSKFDSHNDERFAMILRALTSTGVTRGNYGFVDAYQNKLENIQEWLNDTNSSVVKFAYKYKEYLEQRIEEEIKRIEEQITLEKHSYGVGD</sequence>
<dbReference type="EMBL" id="QYYH01000078">
    <property type="protein sequence ID" value="RJY11942.1"/>
    <property type="molecule type" value="Genomic_DNA"/>
</dbReference>
<keyword evidence="2" id="KW-1185">Reference proteome</keyword>
<accession>A0A3A6TT51</accession>
<organism evidence="1 2">
    <name type="scientific">Parashewanella spongiae</name>
    <dbReference type="NCBI Taxonomy" id="342950"/>
    <lineage>
        <taxon>Bacteria</taxon>
        <taxon>Pseudomonadati</taxon>
        <taxon>Pseudomonadota</taxon>
        <taxon>Gammaproteobacteria</taxon>
        <taxon>Alteromonadales</taxon>
        <taxon>Shewanellaceae</taxon>
        <taxon>Parashewanella</taxon>
    </lineage>
</organism>
<dbReference type="OrthoDB" id="9789634at2"/>
<evidence type="ECO:0000313" key="1">
    <source>
        <dbReference type="EMBL" id="RJY11942.1"/>
    </source>
</evidence>
<reference evidence="1 2" key="1">
    <citation type="submission" date="2018-09" db="EMBL/GenBank/DDBJ databases">
        <title>Phylogeny of the Shewanellaceae, and recommendation for two new genera, Pseudoshewanella and Parashewanella.</title>
        <authorList>
            <person name="Wang G."/>
        </authorList>
    </citation>
    <scope>NUCLEOTIDE SEQUENCE [LARGE SCALE GENOMIC DNA]</scope>
    <source>
        <strain evidence="1 2">KCTC 22492</strain>
    </source>
</reference>
<gene>
    <name evidence="1" type="ORF">D5R81_12735</name>
</gene>
<dbReference type="RefSeq" id="WP_121854015.1">
    <property type="nucleotide sequence ID" value="NZ_CP037952.1"/>
</dbReference>
<dbReference type="Proteomes" id="UP000273022">
    <property type="component" value="Unassembled WGS sequence"/>
</dbReference>
<evidence type="ECO:0000313" key="2">
    <source>
        <dbReference type="Proteomes" id="UP000273022"/>
    </source>
</evidence>
<proteinExistence type="predicted"/>
<protein>
    <submittedName>
        <fullName evidence="1">Uncharacterized protein</fullName>
    </submittedName>
</protein>
<dbReference type="AlphaFoldDB" id="A0A3A6TT51"/>
<comment type="caution">
    <text evidence="1">The sequence shown here is derived from an EMBL/GenBank/DDBJ whole genome shotgun (WGS) entry which is preliminary data.</text>
</comment>